<name>A0A078HHD4_BRANA</name>
<dbReference type="PANTHER" id="PTHR45786">
    <property type="entry name" value="DNA BINDING PROTEIN-LIKE"/>
    <property type="match status" value="1"/>
</dbReference>
<reference evidence="2 3" key="1">
    <citation type="journal article" date="2014" name="Science">
        <title>Plant genetics. Early allopolyploid evolution in the post-Neolithic Brassica napus oilseed genome.</title>
        <authorList>
            <person name="Chalhoub B."/>
            <person name="Denoeud F."/>
            <person name="Liu S."/>
            <person name="Parkin I.A."/>
            <person name="Tang H."/>
            <person name="Wang X."/>
            <person name="Chiquet J."/>
            <person name="Belcram H."/>
            <person name="Tong C."/>
            <person name="Samans B."/>
            <person name="Correa M."/>
            <person name="Da Silva C."/>
            <person name="Just J."/>
            <person name="Falentin C."/>
            <person name="Koh C.S."/>
            <person name="Le Clainche I."/>
            <person name="Bernard M."/>
            <person name="Bento P."/>
            <person name="Noel B."/>
            <person name="Labadie K."/>
            <person name="Alberti A."/>
            <person name="Charles M."/>
            <person name="Arnaud D."/>
            <person name="Guo H."/>
            <person name="Daviaud C."/>
            <person name="Alamery S."/>
            <person name="Jabbari K."/>
            <person name="Zhao M."/>
            <person name="Edger P.P."/>
            <person name="Chelaifa H."/>
            <person name="Tack D."/>
            <person name="Lassalle G."/>
            <person name="Mestiri I."/>
            <person name="Schnel N."/>
            <person name="Le Paslier M.C."/>
            <person name="Fan G."/>
            <person name="Renault V."/>
            <person name="Bayer P.E."/>
            <person name="Golicz A.A."/>
            <person name="Manoli S."/>
            <person name="Lee T.H."/>
            <person name="Thi V.H."/>
            <person name="Chalabi S."/>
            <person name="Hu Q."/>
            <person name="Fan C."/>
            <person name="Tollenaere R."/>
            <person name="Lu Y."/>
            <person name="Battail C."/>
            <person name="Shen J."/>
            <person name="Sidebottom C.H."/>
            <person name="Wang X."/>
            <person name="Canaguier A."/>
            <person name="Chauveau A."/>
            <person name="Berard A."/>
            <person name="Deniot G."/>
            <person name="Guan M."/>
            <person name="Liu Z."/>
            <person name="Sun F."/>
            <person name="Lim Y.P."/>
            <person name="Lyons E."/>
            <person name="Town C.D."/>
            <person name="Bancroft I."/>
            <person name="Wang X."/>
            <person name="Meng J."/>
            <person name="Ma J."/>
            <person name="Pires J.C."/>
            <person name="King G.J."/>
            <person name="Brunel D."/>
            <person name="Delourme R."/>
            <person name="Renard M."/>
            <person name="Aury J.M."/>
            <person name="Adams K.L."/>
            <person name="Batley J."/>
            <person name="Snowdon R.J."/>
            <person name="Tost J."/>
            <person name="Edwards D."/>
            <person name="Zhou Y."/>
            <person name="Hua W."/>
            <person name="Sharpe A.G."/>
            <person name="Paterson A.H."/>
            <person name="Guan C."/>
            <person name="Wincker P."/>
        </authorList>
    </citation>
    <scope>NUCLEOTIDE SEQUENCE [LARGE SCALE GENOMIC DNA]</scope>
    <source>
        <strain evidence="3">cv. Darmor-bzh</strain>
    </source>
</reference>
<dbReference type="PANTHER" id="PTHR45786:SF74">
    <property type="entry name" value="ATP-DEPENDENT DNA HELICASE"/>
    <property type="match status" value="1"/>
</dbReference>
<dbReference type="STRING" id="3708.A0A078HHD4"/>
<reference evidence="1" key="3">
    <citation type="submission" date="2021-01" db="EMBL/GenBank/DDBJ databases">
        <authorList>
            <consortium name="Genoscope - CEA"/>
            <person name="William W."/>
        </authorList>
    </citation>
    <scope>NUCLEOTIDE SEQUENCE</scope>
</reference>
<dbReference type="Gramene" id="CDY37760">
    <property type="protein sequence ID" value="CDY37760"/>
    <property type="gene ID" value="GSBRNA2T00064680001"/>
</dbReference>
<evidence type="ECO:0000313" key="2">
    <source>
        <dbReference type="EMBL" id="CDY37760.1"/>
    </source>
</evidence>
<dbReference type="EMBL" id="LK032407">
    <property type="protein sequence ID" value="CDY37760.1"/>
    <property type="molecule type" value="Genomic_DNA"/>
</dbReference>
<dbReference type="EMBL" id="HG994364">
    <property type="protein sequence ID" value="CAF2320858.1"/>
    <property type="molecule type" value="Genomic_DNA"/>
</dbReference>
<proteinExistence type="predicted"/>
<evidence type="ECO:0000313" key="3">
    <source>
        <dbReference type="Proteomes" id="UP000028999"/>
    </source>
</evidence>
<dbReference type="Proteomes" id="UP001295469">
    <property type="component" value="Chromosome A10"/>
</dbReference>
<gene>
    <name evidence="2" type="primary">BnaA10g05610D</name>
    <name evidence="1" type="ORF">DARMORV10_A10P08590.1</name>
    <name evidence="2" type="ORF">GSBRNA2T00064680001</name>
</gene>
<keyword evidence="3" id="KW-1185">Reference proteome</keyword>
<accession>A0A078HHD4</accession>
<reference evidence="2" key="2">
    <citation type="submission" date="2014-06" db="EMBL/GenBank/DDBJ databases">
        <authorList>
            <person name="Genoscope - CEA"/>
        </authorList>
    </citation>
    <scope>NUCLEOTIDE SEQUENCE</scope>
</reference>
<evidence type="ECO:0000313" key="1">
    <source>
        <dbReference type="EMBL" id="CAF2320858.1"/>
    </source>
</evidence>
<organism evidence="2 3">
    <name type="scientific">Brassica napus</name>
    <name type="common">Rape</name>
    <dbReference type="NCBI Taxonomy" id="3708"/>
    <lineage>
        <taxon>Eukaryota</taxon>
        <taxon>Viridiplantae</taxon>
        <taxon>Streptophyta</taxon>
        <taxon>Embryophyta</taxon>
        <taxon>Tracheophyta</taxon>
        <taxon>Spermatophyta</taxon>
        <taxon>Magnoliopsida</taxon>
        <taxon>eudicotyledons</taxon>
        <taxon>Gunneridae</taxon>
        <taxon>Pentapetalae</taxon>
        <taxon>rosids</taxon>
        <taxon>malvids</taxon>
        <taxon>Brassicales</taxon>
        <taxon>Brassicaceae</taxon>
        <taxon>Brassiceae</taxon>
        <taxon>Brassica</taxon>
    </lineage>
</organism>
<dbReference type="Proteomes" id="UP000028999">
    <property type="component" value="Unassembled WGS sequence"/>
</dbReference>
<dbReference type="PaxDb" id="3708-A0A078HHD4"/>
<dbReference type="OMA" id="EEATINM"/>
<dbReference type="AlphaFoldDB" id="A0A078HHD4"/>
<protein>
    <submittedName>
        <fullName evidence="1">(rape) hypothetical protein</fullName>
    </submittedName>
    <submittedName>
        <fullName evidence="2">BnaA10g05610D protein</fullName>
    </submittedName>
</protein>
<sequence>MWTSESTGTDPKTGEPTFTICCNHGQIKLPPINQPPALLDFFVLNVGMKMDYGVVHAPGLYTIWIQGQTHHRIGSLIPQQGRLPEYLQLYIFDTSNEVRTRLNAMGQTSTEGNLDETTLMRLIEMIDENNCLAKFFRRARDYYESNGKEFTIRLLPDKGKGKEYDLPSTSEVAGLIVGDMSSTIGERDIVVQFQSDTLQQIRDDHPLYISLQYPLLFPYGGRFFHQYVVDVYTKIEEDRLRWARNNQDVLRAELYLMLLARVTLMLKLLAKGSYCRQVSSVGHVT</sequence>